<dbReference type="HAMAP" id="MF_00386">
    <property type="entry name" value="UPF0161_YidD"/>
    <property type="match status" value="1"/>
</dbReference>
<dbReference type="PANTHER" id="PTHR33383:SF1">
    <property type="entry name" value="MEMBRANE PROTEIN INSERTION EFFICIENCY FACTOR-RELATED"/>
    <property type="match status" value="1"/>
</dbReference>
<dbReference type="Pfam" id="PF01809">
    <property type="entry name" value="YidD"/>
    <property type="match status" value="1"/>
</dbReference>
<organism evidence="1">
    <name type="scientific">hydrothermal vent metagenome</name>
    <dbReference type="NCBI Taxonomy" id="652676"/>
    <lineage>
        <taxon>unclassified sequences</taxon>
        <taxon>metagenomes</taxon>
        <taxon>ecological metagenomes</taxon>
    </lineage>
</organism>
<dbReference type="AlphaFoldDB" id="A0A3B1AWT4"/>
<protein>
    <submittedName>
        <fullName evidence="1">Membrane protein insertion efficiency factor YidD</fullName>
    </submittedName>
</protein>
<proteinExistence type="inferred from homology"/>
<dbReference type="SMART" id="SM01234">
    <property type="entry name" value="Haemolytic"/>
    <property type="match status" value="1"/>
</dbReference>
<evidence type="ECO:0000313" key="1">
    <source>
        <dbReference type="EMBL" id="VAW97286.1"/>
    </source>
</evidence>
<dbReference type="NCBIfam" id="TIGR00278">
    <property type="entry name" value="membrane protein insertion efficiency factor YidD"/>
    <property type="match status" value="1"/>
</dbReference>
<accession>A0A3B1AWT4</accession>
<dbReference type="InterPro" id="IPR002696">
    <property type="entry name" value="Membr_insert_effic_factor_YidD"/>
</dbReference>
<gene>
    <name evidence="1" type="ORF">MNBD_GAMMA21-371</name>
</gene>
<reference evidence="1" key="1">
    <citation type="submission" date="2018-06" db="EMBL/GenBank/DDBJ databases">
        <authorList>
            <person name="Zhirakovskaya E."/>
        </authorList>
    </citation>
    <scope>NUCLEOTIDE SEQUENCE</scope>
</reference>
<name>A0A3B1AWT4_9ZZZZ</name>
<dbReference type="EMBL" id="UOFR01000046">
    <property type="protein sequence ID" value="VAW97286.1"/>
    <property type="molecule type" value="Genomic_DNA"/>
</dbReference>
<sequence length="83" mass="9568">MRKILIALIKVYRFTLSPFIGQHCRFTPTCSQYATEAIEEYGSLKGSWMAMRRLSKCHPFHTGGWDPVPENPMSHTTHNKNSK</sequence>
<dbReference type="PANTHER" id="PTHR33383">
    <property type="entry name" value="MEMBRANE PROTEIN INSERTION EFFICIENCY FACTOR-RELATED"/>
    <property type="match status" value="1"/>
</dbReference>